<dbReference type="PANTHER" id="PTHR13382">
    <property type="entry name" value="MITOCHONDRIAL ATP SYNTHASE COUPLING FACTOR B"/>
    <property type="match status" value="1"/>
</dbReference>
<dbReference type="SUPFAM" id="SSF52047">
    <property type="entry name" value="RNI-like"/>
    <property type="match status" value="1"/>
</dbReference>
<dbReference type="Proteomes" id="UP001604277">
    <property type="component" value="Unassembled WGS sequence"/>
</dbReference>
<proteinExistence type="predicted"/>
<dbReference type="InterPro" id="IPR001810">
    <property type="entry name" value="F-box_dom"/>
</dbReference>
<dbReference type="Pfam" id="PF12937">
    <property type="entry name" value="F-box-like"/>
    <property type="match status" value="1"/>
</dbReference>
<dbReference type="PANTHER" id="PTHR13382:SF22">
    <property type="entry name" value="F-BOX PROTEIN SKIP14"/>
    <property type="match status" value="1"/>
</dbReference>
<sequence length="508" mass="56835">MALNYSHRPIFPAHIREDSLVSPMRTVNGHLVEGVPVKNGEGFTWTRHGSRGETEECNFNCGTDRVDLCSSPESASNDIVTLLPSDPFGMDIRTTFTAITGWLEDLDVNYGGYVRNNSSASNQDDCDWFARWNLIWHSATKLQSLSSNVQFDEKLNMGIQSFLSNLQGDKNVNRCIQSVPDNAHFEEKLNVDNKLNPCSEERDMAGASAQYGFGFEPTCSTGGILGFGSESTSSSSELQFKEKAEGADSCAEEEAPHEALAFALSYLGVKDLLSVERVCRSMCSTVQDDPLLWRTIHIDQPLNERITDDVLLHLASRAQGNLQCLSLVECSRITDDGLRRVLETNPRLTKLCVPGCTRLTIEGMLNNLKAFNSDKGVQGIKHLRIGGIYGVTHEHFEELKILLGADNHKLQNHHKPHFYHRGNFYLLCDDDRAIDIEMCPRCGKLRLLYDCTAKGCKVEDQAAQVCRACTLCIPRCVQCGRCINDTEYEENFCLELICSDCFKQTDRF</sequence>
<evidence type="ECO:0000313" key="2">
    <source>
        <dbReference type="EMBL" id="KAL2559912.1"/>
    </source>
</evidence>
<dbReference type="PROSITE" id="PS50181">
    <property type="entry name" value="FBOX"/>
    <property type="match status" value="1"/>
</dbReference>
<evidence type="ECO:0000259" key="1">
    <source>
        <dbReference type="PROSITE" id="PS50181"/>
    </source>
</evidence>
<name>A0ABD1XD75_9LAMI</name>
<protein>
    <submittedName>
        <fullName evidence="2">F-box protein SKIP14</fullName>
    </submittedName>
</protein>
<dbReference type="Gene3D" id="1.20.1280.50">
    <property type="match status" value="1"/>
</dbReference>
<comment type="caution">
    <text evidence="2">The sequence shown here is derived from an EMBL/GenBank/DDBJ whole genome shotgun (WGS) entry which is preliminary data.</text>
</comment>
<dbReference type="InterPro" id="IPR050648">
    <property type="entry name" value="F-box_LRR-repeat"/>
</dbReference>
<dbReference type="InterPro" id="IPR036047">
    <property type="entry name" value="F-box-like_dom_sf"/>
</dbReference>
<reference evidence="3" key="1">
    <citation type="submission" date="2024-07" db="EMBL/GenBank/DDBJ databases">
        <title>Two chromosome-level genome assemblies of Korean endemic species Abeliophyllum distichum and Forsythia ovata (Oleaceae).</title>
        <authorList>
            <person name="Jang H."/>
        </authorList>
    </citation>
    <scope>NUCLEOTIDE SEQUENCE [LARGE SCALE GENOMIC DNA]</scope>
</reference>
<evidence type="ECO:0000313" key="3">
    <source>
        <dbReference type="Proteomes" id="UP001604277"/>
    </source>
</evidence>
<organism evidence="2 3">
    <name type="scientific">Forsythia ovata</name>
    <dbReference type="NCBI Taxonomy" id="205694"/>
    <lineage>
        <taxon>Eukaryota</taxon>
        <taxon>Viridiplantae</taxon>
        <taxon>Streptophyta</taxon>
        <taxon>Embryophyta</taxon>
        <taxon>Tracheophyta</taxon>
        <taxon>Spermatophyta</taxon>
        <taxon>Magnoliopsida</taxon>
        <taxon>eudicotyledons</taxon>
        <taxon>Gunneridae</taxon>
        <taxon>Pentapetalae</taxon>
        <taxon>asterids</taxon>
        <taxon>lamiids</taxon>
        <taxon>Lamiales</taxon>
        <taxon>Oleaceae</taxon>
        <taxon>Forsythieae</taxon>
        <taxon>Forsythia</taxon>
    </lineage>
</organism>
<dbReference type="Gene3D" id="3.80.10.10">
    <property type="entry name" value="Ribonuclease Inhibitor"/>
    <property type="match status" value="1"/>
</dbReference>
<feature type="domain" description="F-box" evidence="1">
    <location>
        <begin position="249"/>
        <end position="296"/>
    </location>
</feature>
<dbReference type="InterPro" id="IPR032675">
    <property type="entry name" value="LRR_dom_sf"/>
</dbReference>
<accession>A0ABD1XD75</accession>
<dbReference type="AlphaFoldDB" id="A0ABD1XD75"/>
<gene>
    <name evidence="2" type="ORF">Fot_04651</name>
</gene>
<keyword evidence="3" id="KW-1185">Reference proteome</keyword>
<dbReference type="EMBL" id="JBFOLJ010000001">
    <property type="protein sequence ID" value="KAL2559912.1"/>
    <property type="molecule type" value="Genomic_DNA"/>
</dbReference>
<dbReference type="SUPFAM" id="SSF81383">
    <property type="entry name" value="F-box domain"/>
    <property type="match status" value="1"/>
</dbReference>